<protein>
    <submittedName>
        <fullName evidence="2">DnaJ-domain-containing protein</fullName>
    </submittedName>
</protein>
<evidence type="ECO:0000259" key="1">
    <source>
        <dbReference type="PROSITE" id="PS50076"/>
    </source>
</evidence>
<dbReference type="InterPro" id="IPR036869">
    <property type="entry name" value="J_dom_sf"/>
</dbReference>
<proteinExistence type="predicted"/>
<dbReference type="InParanoid" id="A0A1E7F671"/>
<dbReference type="InterPro" id="IPR052423">
    <property type="entry name" value="EMIR"/>
</dbReference>
<dbReference type="Gene3D" id="1.10.287.110">
    <property type="entry name" value="DnaJ domain"/>
    <property type="match status" value="1"/>
</dbReference>
<dbReference type="EMBL" id="KV784361">
    <property type="protein sequence ID" value="OEU13614.1"/>
    <property type="molecule type" value="Genomic_DNA"/>
</dbReference>
<accession>A0A1E7F671</accession>
<dbReference type="PROSITE" id="PS00636">
    <property type="entry name" value="DNAJ_1"/>
    <property type="match status" value="1"/>
</dbReference>
<name>A0A1E7F671_9STRA</name>
<dbReference type="InterPro" id="IPR018253">
    <property type="entry name" value="DnaJ_domain_CS"/>
</dbReference>
<evidence type="ECO:0000313" key="2">
    <source>
        <dbReference type="EMBL" id="OEU13614.1"/>
    </source>
</evidence>
<dbReference type="Pfam" id="PF00226">
    <property type="entry name" value="DnaJ"/>
    <property type="match status" value="1"/>
</dbReference>
<dbReference type="SUPFAM" id="SSF46565">
    <property type="entry name" value="Chaperone J-domain"/>
    <property type="match status" value="1"/>
</dbReference>
<organism evidence="2 3">
    <name type="scientific">Fragilariopsis cylindrus CCMP1102</name>
    <dbReference type="NCBI Taxonomy" id="635003"/>
    <lineage>
        <taxon>Eukaryota</taxon>
        <taxon>Sar</taxon>
        <taxon>Stramenopiles</taxon>
        <taxon>Ochrophyta</taxon>
        <taxon>Bacillariophyta</taxon>
        <taxon>Bacillariophyceae</taxon>
        <taxon>Bacillariophycidae</taxon>
        <taxon>Bacillariales</taxon>
        <taxon>Bacillariaceae</taxon>
        <taxon>Fragilariopsis</taxon>
    </lineage>
</organism>
<dbReference type="KEGG" id="fcy:FRACYDRAFT_209835"/>
<reference evidence="2 3" key="1">
    <citation type="submission" date="2016-09" db="EMBL/GenBank/DDBJ databases">
        <title>Extensive genetic diversity and differential bi-allelic expression allows diatom success in the polar Southern Ocean.</title>
        <authorList>
            <consortium name="DOE Joint Genome Institute"/>
            <person name="Mock T."/>
            <person name="Otillar R.P."/>
            <person name="Strauss J."/>
            <person name="Dupont C."/>
            <person name="Frickenhaus S."/>
            <person name="Maumus F."/>
            <person name="Mcmullan M."/>
            <person name="Sanges R."/>
            <person name="Schmutz J."/>
            <person name="Toseland A."/>
            <person name="Valas R."/>
            <person name="Veluchamy A."/>
            <person name="Ward B.J."/>
            <person name="Allen A."/>
            <person name="Barry K."/>
            <person name="Falciatore A."/>
            <person name="Ferrante M."/>
            <person name="Fortunato A.E."/>
            <person name="Gloeckner G."/>
            <person name="Gruber A."/>
            <person name="Hipkin R."/>
            <person name="Janech M."/>
            <person name="Kroth P."/>
            <person name="Leese F."/>
            <person name="Lindquist E."/>
            <person name="Lyon B.R."/>
            <person name="Martin J."/>
            <person name="Mayer C."/>
            <person name="Parker M."/>
            <person name="Quesneville H."/>
            <person name="Raymond J."/>
            <person name="Uhlig C."/>
            <person name="Valentin K.U."/>
            <person name="Worden A.Z."/>
            <person name="Armbrust E.V."/>
            <person name="Bowler C."/>
            <person name="Green B."/>
            <person name="Moulton V."/>
            <person name="Van Oosterhout C."/>
            <person name="Grigoriev I."/>
        </authorList>
    </citation>
    <scope>NUCLEOTIDE SEQUENCE [LARGE SCALE GENOMIC DNA]</scope>
    <source>
        <strain evidence="2 3">CCMP1102</strain>
    </source>
</reference>
<evidence type="ECO:0000313" key="3">
    <source>
        <dbReference type="Proteomes" id="UP000095751"/>
    </source>
</evidence>
<dbReference type="AlphaFoldDB" id="A0A1E7F671"/>
<keyword evidence="3" id="KW-1185">Reference proteome</keyword>
<dbReference type="SMART" id="SM00271">
    <property type="entry name" value="DnaJ"/>
    <property type="match status" value="1"/>
</dbReference>
<dbReference type="InterPro" id="IPR001623">
    <property type="entry name" value="DnaJ_domain"/>
</dbReference>
<feature type="domain" description="J" evidence="1">
    <location>
        <begin position="136"/>
        <end position="200"/>
    </location>
</feature>
<dbReference type="CDD" id="cd06257">
    <property type="entry name" value="DnaJ"/>
    <property type="match status" value="1"/>
</dbReference>
<dbReference type="PRINTS" id="PR00625">
    <property type="entry name" value="JDOMAIN"/>
</dbReference>
<dbReference type="PANTHER" id="PTHR44094">
    <property type="entry name" value="DNAJ HEAT SHOCK N-TERMINAL DOMAIN-CONTAINING PROTEIN"/>
    <property type="match status" value="1"/>
</dbReference>
<dbReference type="Proteomes" id="UP000095751">
    <property type="component" value="Unassembled WGS sequence"/>
</dbReference>
<sequence length="465" mass="50826">MADNYTSANANANADANVNTPAQGEAQAQEDIVITPCGLLLGCCACLVGCACLPFLCCCAVTASAADQAVNRVQGKRWDATQGKWVIDNLTEEEKTLAEIPDDDDDILQLAAAEAAADKPNYDNVNASTKKVKETKYYDALGVAVDAKDSKIKRAYYIQARKWHPDKNPTEEAKDKFQEIGEAYQVLGDEKLRAIYDREGEEGLSADKTDAATDNLDPSLIFTFLFGSDSFNDIVGRLQLVTQQLVVGADGDPSTSSVTHEQLRELGRRRVLRLALALRKRIQLYVDGNVEGARASWREEGKRLVEVRYGEELLNTVGMTYGLVVTQVTGSIGEGMSANKKAFDVKYGAMKNAQDAAKKTQGGEEDALPSMIEMMWSMTVIDITSTIREVVLKLLKDGAVTSDIQKKRAAAIQELGAIWEELKSEKLNGGEKKDARNMYMSATAAAMESHLEKMKKDEESHAATQ</sequence>
<gene>
    <name evidence="2" type="ORF">FRACYDRAFT_209835</name>
</gene>
<dbReference type="InterPro" id="IPR026894">
    <property type="entry name" value="DnaJ_X"/>
</dbReference>
<dbReference type="Pfam" id="PF14308">
    <property type="entry name" value="DnaJ-X"/>
    <property type="match status" value="1"/>
</dbReference>
<dbReference type="PANTHER" id="PTHR44094:SF8">
    <property type="entry name" value="DNAJ HEAT SHOCK N-TERMINAL DOMAIN-CONTAINING PROTEIN-RELATED"/>
    <property type="match status" value="1"/>
</dbReference>
<dbReference type="PROSITE" id="PS50076">
    <property type="entry name" value="DNAJ_2"/>
    <property type="match status" value="1"/>
</dbReference>
<dbReference type="OrthoDB" id="10250354at2759"/>